<proteinExistence type="inferred from homology"/>
<evidence type="ECO:0000256" key="9">
    <source>
        <dbReference type="RuleBase" id="RU004016"/>
    </source>
</evidence>
<evidence type="ECO:0000256" key="3">
    <source>
        <dbReference type="ARBA" id="ARBA00022801"/>
    </source>
</evidence>
<evidence type="ECO:0000256" key="5">
    <source>
        <dbReference type="ARBA" id="ARBA00022984"/>
    </source>
</evidence>
<keyword evidence="6" id="KW-0961">Cell wall biogenesis/degradation</keyword>
<dbReference type="AlphaFoldDB" id="Q2VNM2"/>
<dbReference type="GO" id="GO:0071555">
    <property type="term" value="P:cell wall organization"/>
    <property type="evidence" value="ECO:0007669"/>
    <property type="project" value="UniProtKB-KW"/>
</dbReference>
<dbReference type="EMBL" id="CT005238">
    <property type="protein sequence ID" value="CAJ01610.1"/>
    <property type="molecule type" value="Genomic_DNA"/>
</dbReference>
<keyword evidence="3" id="KW-0378">Hydrolase</keyword>
<evidence type="ECO:0000256" key="4">
    <source>
        <dbReference type="ARBA" id="ARBA00022960"/>
    </source>
</evidence>
<feature type="region of interest" description="Disordered" evidence="10">
    <location>
        <begin position="409"/>
        <end position="540"/>
    </location>
</feature>
<dbReference type="InterPro" id="IPR001967">
    <property type="entry name" value="Peptidase_S11_N"/>
</dbReference>
<dbReference type="PANTHER" id="PTHR21581">
    <property type="entry name" value="D-ALANYL-D-ALANINE CARBOXYPEPTIDASE"/>
    <property type="match status" value="1"/>
</dbReference>
<keyword evidence="4" id="KW-0133">Cell shape</keyword>
<dbReference type="GO" id="GO:0006508">
    <property type="term" value="P:proteolysis"/>
    <property type="evidence" value="ECO:0007669"/>
    <property type="project" value="InterPro"/>
</dbReference>
<evidence type="ECO:0000256" key="2">
    <source>
        <dbReference type="ARBA" id="ARBA00022729"/>
    </source>
</evidence>
<protein>
    <recommendedName>
        <fullName evidence="12">Peptidase S11 D-alanyl-D-alanine carboxypeptidase A N-terminal domain-containing protein</fullName>
    </recommendedName>
</protein>
<feature type="compositionally biased region" description="Basic residues" evidence="10">
    <location>
        <begin position="441"/>
        <end position="450"/>
    </location>
</feature>
<dbReference type="GO" id="GO:0009002">
    <property type="term" value="F:serine-type D-Ala-D-Ala carboxypeptidase activity"/>
    <property type="evidence" value="ECO:0007669"/>
    <property type="project" value="InterPro"/>
</dbReference>
<gene>
    <name evidence="13" type="ORF">orf48</name>
</gene>
<reference evidence="13" key="1">
    <citation type="submission" date="2005-06" db="EMBL/GenBank/DDBJ databases">
        <title>First Genome Data from Uncultured Upland Soil Cluster a Methanotrophs Provide Further Evidence for a Close Phylogenetic Relationship to Methylocapsa acidiphila B2 and High-Affinity Methanotrophy Based on pMMO.</title>
        <authorList>
            <person name="Ricke P."/>
            <person name="Kube M."/>
            <person name="Nakagawa S."/>
            <person name="Erkel C."/>
            <person name="Reinhardt R."/>
            <person name="Liesack W."/>
        </authorList>
    </citation>
    <scope>NUCLEOTIDE SEQUENCE</scope>
</reference>
<comment type="similarity">
    <text evidence="1 9">Belongs to the peptidase S11 family.</text>
</comment>
<feature type="domain" description="Peptidase S11 D-alanyl-D-alanine carboxypeptidase A N-terminal" evidence="12">
    <location>
        <begin position="12"/>
        <end position="236"/>
    </location>
</feature>
<dbReference type="GO" id="GO:0009252">
    <property type="term" value="P:peptidoglycan biosynthetic process"/>
    <property type="evidence" value="ECO:0007669"/>
    <property type="project" value="UniProtKB-KW"/>
</dbReference>
<organism evidence="13">
    <name type="scientific">Methylocapsa acidiphila</name>
    <dbReference type="NCBI Taxonomy" id="133552"/>
    <lineage>
        <taxon>Bacteria</taxon>
        <taxon>Pseudomonadati</taxon>
        <taxon>Pseudomonadota</taxon>
        <taxon>Alphaproteobacteria</taxon>
        <taxon>Hyphomicrobiales</taxon>
        <taxon>Beijerinckiaceae</taxon>
        <taxon>Methylocapsa</taxon>
    </lineage>
</organism>
<evidence type="ECO:0000256" key="11">
    <source>
        <dbReference type="SAM" id="SignalP"/>
    </source>
</evidence>
<dbReference type="PRINTS" id="PR00725">
    <property type="entry name" value="DADACBPTASE1"/>
</dbReference>
<evidence type="ECO:0000256" key="10">
    <source>
        <dbReference type="SAM" id="MobiDB-lite"/>
    </source>
</evidence>
<evidence type="ECO:0000256" key="8">
    <source>
        <dbReference type="PIRSR" id="PIRSR618044-2"/>
    </source>
</evidence>
<dbReference type="PANTHER" id="PTHR21581:SF6">
    <property type="entry name" value="TRAFFICKING PROTEIN PARTICLE COMPLEX SUBUNIT 12"/>
    <property type="match status" value="1"/>
</dbReference>
<feature type="binding site" evidence="8">
    <location>
        <position position="206"/>
    </location>
    <ligand>
        <name>substrate</name>
    </ligand>
</feature>
<dbReference type="GO" id="GO:0008360">
    <property type="term" value="P:regulation of cell shape"/>
    <property type="evidence" value="ECO:0007669"/>
    <property type="project" value="UniProtKB-KW"/>
</dbReference>
<evidence type="ECO:0000256" key="1">
    <source>
        <dbReference type="ARBA" id="ARBA00007164"/>
    </source>
</evidence>
<name>Q2VNM2_METAI</name>
<feature type="active site" description="Proton acceptor" evidence="7">
    <location>
        <position position="47"/>
    </location>
</feature>
<dbReference type="SUPFAM" id="SSF56601">
    <property type="entry name" value="beta-lactamase/transpeptidase-like"/>
    <property type="match status" value="1"/>
</dbReference>
<feature type="active site" description="Acyl-ester intermediate" evidence="7">
    <location>
        <position position="44"/>
    </location>
</feature>
<evidence type="ECO:0000259" key="12">
    <source>
        <dbReference type="Pfam" id="PF00768"/>
    </source>
</evidence>
<evidence type="ECO:0000256" key="7">
    <source>
        <dbReference type="PIRSR" id="PIRSR618044-1"/>
    </source>
</evidence>
<feature type="chain" id="PRO_5004217863" description="Peptidase S11 D-alanyl-D-alanine carboxypeptidase A N-terminal domain-containing protein" evidence="11">
    <location>
        <begin position="18"/>
        <end position="540"/>
    </location>
</feature>
<accession>Q2VNM2</accession>
<keyword evidence="2 11" id="KW-0732">Signal</keyword>
<evidence type="ECO:0000256" key="6">
    <source>
        <dbReference type="ARBA" id="ARBA00023316"/>
    </source>
</evidence>
<feature type="compositionally biased region" description="Polar residues" evidence="10">
    <location>
        <begin position="513"/>
        <end position="525"/>
    </location>
</feature>
<sequence>MVAALCAGTTASAPAQAAPAIVVEYPSGAVLYEDHATQPWYPASLTKLMTVYVALKAVREHRLTLDTPLAVSARAASMPPSKMGFRPGTLVTLGNAMKMLMVKSANDLAVTIAEGISGSVEAFADEMNEAAASLGLRQSHFVNPNGLPNPQHISSARDFAVLAIALYSTFPEQADLFSIGALRLGGDIITNHNNLLGRYPGVDGMKTGFTCAAGFNVVASATQGGRKLIAVILGAPNVAQRTIKAAALFDRGFSGVDRPTGSVTALAGPTNAPPPDPNQNVCRKRGKLVAEFNAENERLIAALDGGRSVPASAGPEVYSANALARTAPMARRIALVPTPSFDPTPVFVGAPNGYVGPIAQARPAHSPLGTASPPESASAYAPLDAPKLAATPLAADPSAGQIEPNAKRAHLAAARHHGRRHATAAAEQEASGGEDAAPPPKKLKTGKAKSAKSAEKTKPVAKSGHAAKTKAAERPEAAKTATAEKKKSAEPKSKADKAALDKRHPAKPATKLAQKQATEPKSTARSGKAKQGHSDADAGQ</sequence>
<evidence type="ECO:0000313" key="13">
    <source>
        <dbReference type="EMBL" id="CAJ01610.1"/>
    </source>
</evidence>
<keyword evidence="5" id="KW-0573">Peptidoglycan synthesis</keyword>
<feature type="signal peptide" evidence="11">
    <location>
        <begin position="1"/>
        <end position="17"/>
    </location>
</feature>
<dbReference type="Gene3D" id="3.40.710.10">
    <property type="entry name" value="DD-peptidase/beta-lactamase superfamily"/>
    <property type="match status" value="1"/>
</dbReference>
<feature type="compositionally biased region" description="Basic and acidic residues" evidence="10">
    <location>
        <begin position="470"/>
        <end position="503"/>
    </location>
</feature>
<dbReference type="InterPro" id="IPR012338">
    <property type="entry name" value="Beta-lactam/transpept-like"/>
</dbReference>
<dbReference type="Pfam" id="PF00768">
    <property type="entry name" value="Peptidase_S11"/>
    <property type="match status" value="1"/>
</dbReference>
<feature type="compositionally biased region" description="Basic residues" evidence="10">
    <location>
        <begin position="409"/>
        <end position="422"/>
    </location>
</feature>
<dbReference type="InterPro" id="IPR018044">
    <property type="entry name" value="Peptidase_S11"/>
</dbReference>
<feature type="active site" evidence="7">
    <location>
        <position position="104"/>
    </location>
</feature>